<comment type="caution">
    <text evidence="2">The sequence shown here is derived from an EMBL/GenBank/DDBJ whole genome shotgun (WGS) entry which is preliminary data.</text>
</comment>
<sequence length="282" mass="32085">MAETYSFVLLFFLVLAALVAALVPVVIAMLPLLLIALAIMLLGVASFAALMYKYRGPVMDDSGKPMVIKNKDIRSYLQSSAMKGEMSRHANYADFPLKGVHMFTNLGGYCLVDFSHLENWDQSKNTFEITMTKACLFQSGFSRTQGAMLCPFFWTAFVPGGPIMRTFRAIGYKNKFLLPSKDALKEGKRCQVEAKMCGLSYEFNFEGRLGFSQYFTERDGGKVYDRDTFWTKLFEFHEYKLFQVVDKYGKIDEEGYKMLLEKVGDQDLYYGFEGQAPRTKVA</sequence>
<organism evidence="2 3">
    <name type="scientific">Polarella glacialis</name>
    <name type="common">Dinoflagellate</name>
    <dbReference type="NCBI Taxonomy" id="89957"/>
    <lineage>
        <taxon>Eukaryota</taxon>
        <taxon>Sar</taxon>
        <taxon>Alveolata</taxon>
        <taxon>Dinophyceae</taxon>
        <taxon>Suessiales</taxon>
        <taxon>Suessiaceae</taxon>
        <taxon>Polarella</taxon>
    </lineage>
</organism>
<protein>
    <submittedName>
        <fullName evidence="2">Uncharacterized protein</fullName>
    </submittedName>
</protein>
<keyword evidence="1" id="KW-1133">Transmembrane helix</keyword>
<evidence type="ECO:0000313" key="2">
    <source>
        <dbReference type="EMBL" id="CAE8717207.1"/>
    </source>
</evidence>
<evidence type="ECO:0000256" key="1">
    <source>
        <dbReference type="SAM" id="Phobius"/>
    </source>
</evidence>
<accession>A0A813KVX6</accession>
<feature type="transmembrane region" description="Helical" evidence="1">
    <location>
        <begin position="33"/>
        <end position="52"/>
    </location>
</feature>
<gene>
    <name evidence="2" type="ORF">PGLA2088_LOCUS39432</name>
</gene>
<keyword evidence="1" id="KW-0472">Membrane</keyword>
<keyword evidence="1" id="KW-0812">Transmembrane</keyword>
<dbReference type="AlphaFoldDB" id="A0A813KVX6"/>
<feature type="transmembrane region" description="Helical" evidence="1">
    <location>
        <begin position="7"/>
        <end position="27"/>
    </location>
</feature>
<proteinExistence type="predicted"/>
<evidence type="ECO:0000313" key="3">
    <source>
        <dbReference type="Proteomes" id="UP000626109"/>
    </source>
</evidence>
<reference evidence="2" key="1">
    <citation type="submission" date="2021-02" db="EMBL/GenBank/DDBJ databases">
        <authorList>
            <person name="Dougan E. K."/>
            <person name="Rhodes N."/>
            <person name="Thang M."/>
            <person name="Chan C."/>
        </authorList>
    </citation>
    <scope>NUCLEOTIDE SEQUENCE</scope>
</reference>
<dbReference type="EMBL" id="CAJNNW010033118">
    <property type="protein sequence ID" value="CAE8717207.1"/>
    <property type="molecule type" value="Genomic_DNA"/>
</dbReference>
<dbReference type="Proteomes" id="UP000626109">
    <property type="component" value="Unassembled WGS sequence"/>
</dbReference>
<name>A0A813KVX6_POLGL</name>